<feature type="domain" description="AB hydrolase-1" evidence="1">
    <location>
        <begin position="26"/>
        <end position="157"/>
    </location>
</feature>
<protein>
    <submittedName>
        <fullName evidence="2">Alpha/beta fold hydrolase</fullName>
    </submittedName>
</protein>
<keyword evidence="3" id="KW-1185">Reference proteome</keyword>
<dbReference type="SUPFAM" id="SSF53474">
    <property type="entry name" value="alpha/beta-Hydrolases"/>
    <property type="match status" value="1"/>
</dbReference>
<evidence type="ECO:0000259" key="1">
    <source>
        <dbReference type="Pfam" id="PF00561"/>
    </source>
</evidence>
<dbReference type="InterPro" id="IPR050471">
    <property type="entry name" value="AB_hydrolase"/>
</dbReference>
<organism evidence="2 3">
    <name type="scientific">Nitratireductor arenosus</name>
    <dbReference type="NCBI Taxonomy" id="2682096"/>
    <lineage>
        <taxon>Bacteria</taxon>
        <taxon>Pseudomonadati</taxon>
        <taxon>Pseudomonadota</taxon>
        <taxon>Alphaproteobacteria</taxon>
        <taxon>Hyphomicrobiales</taxon>
        <taxon>Phyllobacteriaceae</taxon>
        <taxon>Nitratireductor</taxon>
    </lineage>
</organism>
<dbReference type="InterPro" id="IPR029058">
    <property type="entry name" value="AB_hydrolase_fold"/>
</dbReference>
<sequence length="288" mass="30480">MPHPTETSMLKVPGARLYYEVHGQGPLLLMIAGGPTDAGVFTGLAQHLANRYTVVTYDPRGNSRSPLDDAPADLDVDVHADDAARLIAALGDGAPADIFGTSGGAQIGLNLAVRHPRHVRALVAHEPPCVLMLDDPSAVIAKDRAIQDTYRRDGLEAAVKEFMEMAGLDDAGGPADAPPHLPPEVLETFTRINANMEYFIAHGLTPLSLYRPEINRLRGAETPVLVGIGEASNEDAAGPGRALAARLGIEPVAFPGDHGGYGPHAGAFAEILHAAFGRNQTRRQSHLN</sequence>
<reference evidence="2 3" key="1">
    <citation type="submission" date="2019-12" db="EMBL/GenBank/DDBJ databases">
        <title>Nitratireductor arenosus sp. nov., Isolated from sea sand, Jeju island, South Korea.</title>
        <authorList>
            <person name="Kim W."/>
        </authorList>
    </citation>
    <scope>NUCLEOTIDE SEQUENCE [LARGE SCALE GENOMIC DNA]</scope>
    <source>
        <strain evidence="2 3">CAU 1489</strain>
    </source>
</reference>
<evidence type="ECO:0000313" key="3">
    <source>
        <dbReference type="Proteomes" id="UP000463224"/>
    </source>
</evidence>
<proteinExistence type="predicted"/>
<comment type="caution">
    <text evidence="2">The sequence shown here is derived from an EMBL/GenBank/DDBJ whole genome shotgun (WGS) entry which is preliminary data.</text>
</comment>
<gene>
    <name evidence="2" type="ORF">GN330_13200</name>
</gene>
<dbReference type="EMBL" id="WPHG01000003">
    <property type="protein sequence ID" value="MVA98201.1"/>
    <property type="molecule type" value="Genomic_DNA"/>
</dbReference>
<dbReference type="Pfam" id="PF00561">
    <property type="entry name" value="Abhydrolase_1"/>
    <property type="match status" value="1"/>
</dbReference>
<keyword evidence="2" id="KW-0378">Hydrolase</keyword>
<name>A0A844QJV4_9HYPH</name>
<dbReference type="GO" id="GO:0046503">
    <property type="term" value="P:glycerolipid catabolic process"/>
    <property type="evidence" value="ECO:0007669"/>
    <property type="project" value="TreeGrafter"/>
</dbReference>
<dbReference type="InterPro" id="IPR000073">
    <property type="entry name" value="AB_hydrolase_1"/>
</dbReference>
<dbReference type="AlphaFoldDB" id="A0A844QJV4"/>
<dbReference type="PANTHER" id="PTHR43433:SF5">
    <property type="entry name" value="AB HYDROLASE-1 DOMAIN-CONTAINING PROTEIN"/>
    <property type="match status" value="1"/>
</dbReference>
<dbReference type="Proteomes" id="UP000463224">
    <property type="component" value="Unassembled WGS sequence"/>
</dbReference>
<evidence type="ECO:0000313" key="2">
    <source>
        <dbReference type="EMBL" id="MVA98201.1"/>
    </source>
</evidence>
<dbReference type="GO" id="GO:0004806">
    <property type="term" value="F:triacylglycerol lipase activity"/>
    <property type="evidence" value="ECO:0007669"/>
    <property type="project" value="TreeGrafter"/>
</dbReference>
<dbReference type="PANTHER" id="PTHR43433">
    <property type="entry name" value="HYDROLASE, ALPHA/BETA FOLD FAMILY PROTEIN"/>
    <property type="match status" value="1"/>
</dbReference>
<accession>A0A844QJV4</accession>
<dbReference type="Gene3D" id="3.40.50.1820">
    <property type="entry name" value="alpha/beta hydrolase"/>
    <property type="match status" value="1"/>
</dbReference>
<dbReference type="RefSeq" id="WP_156713165.1">
    <property type="nucleotide sequence ID" value="NZ_WPHG01000003.1"/>
</dbReference>